<sequence length="88" mass="9373">MAREGIANPAFEPSSPDLRLHPRASASRSRPAPGRPPSVCEEGPCGWGSFTPRALQLCNNPEGYLSAYSLLAVFQGVIDSSETLFPDA</sequence>
<reference evidence="3" key="1">
    <citation type="journal article" date="2013" name="Nat. Genet.">
        <title>The draft genomes of soft-shell turtle and green sea turtle yield insights into the development and evolution of the turtle-specific body plan.</title>
        <authorList>
            <person name="Wang Z."/>
            <person name="Pascual-Anaya J."/>
            <person name="Zadissa A."/>
            <person name="Li W."/>
            <person name="Niimura Y."/>
            <person name="Huang Z."/>
            <person name="Li C."/>
            <person name="White S."/>
            <person name="Xiong Z."/>
            <person name="Fang D."/>
            <person name="Wang B."/>
            <person name="Ming Y."/>
            <person name="Chen Y."/>
            <person name="Zheng Y."/>
            <person name="Kuraku S."/>
            <person name="Pignatelli M."/>
            <person name="Herrero J."/>
            <person name="Beal K."/>
            <person name="Nozawa M."/>
            <person name="Li Q."/>
            <person name="Wang J."/>
            <person name="Zhang H."/>
            <person name="Yu L."/>
            <person name="Shigenobu S."/>
            <person name="Wang J."/>
            <person name="Liu J."/>
            <person name="Flicek P."/>
            <person name="Searle S."/>
            <person name="Wang J."/>
            <person name="Kuratani S."/>
            <person name="Yin Y."/>
            <person name="Aken B."/>
            <person name="Zhang G."/>
            <person name="Irie N."/>
        </authorList>
    </citation>
    <scope>NUCLEOTIDE SEQUENCE [LARGE SCALE GENOMIC DNA]</scope>
</reference>
<dbReference type="eggNOG" id="KOG3626">
    <property type="taxonomic scope" value="Eukaryota"/>
</dbReference>
<dbReference type="Proteomes" id="UP000031443">
    <property type="component" value="Unassembled WGS sequence"/>
</dbReference>
<feature type="compositionally biased region" description="Low complexity" evidence="1">
    <location>
        <begin position="23"/>
        <end position="32"/>
    </location>
</feature>
<feature type="region of interest" description="Disordered" evidence="1">
    <location>
        <begin position="1"/>
        <end position="40"/>
    </location>
</feature>
<organism evidence="2 3">
    <name type="scientific">Chelonia mydas</name>
    <name type="common">Green sea-turtle</name>
    <name type="synonym">Chelonia agassizi</name>
    <dbReference type="NCBI Taxonomy" id="8469"/>
    <lineage>
        <taxon>Eukaryota</taxon>
        <taxon>Metazoa</taxon>
        <taxon>Chordata</taxon>
        <taxon>Craniata</taxon>
        <taxon>Vertebrata</taxon>
        <taxon>Euteleostomi</taxon>
        <taxon>Archelosauria</taxon>
        <taxon>Testudinata</taxon>
        <taxon>Testudines</taxon>
        <taxon>Cryptodira</taxon>
        <taxon>Durocryptodira</taxon>
        <taxon>Americhelydia</taxon>
        <taxon>Chelonioidea</taxon>
        <taxon>Cheloniidae</taxon>
        <taxon>Chelonia</taxon>
    </lineage>
</organism>
<dbReference type="EMBL" id="KB540463">
    <property type="protein sequence ID" value="EMP32482.1"/>
    <property type="molecule type" value="Genomic_DNA"/>
</dbReference>
<protein>
    <submittedName>
        <fullName evidence="2">Solute carrier organic anion transporter family member 4C1</fullName>
    </submittedName>
</protein>
<evidence type="ECO:0000256" key="1">
    <source>
        <dbReference type="SAM" id="MobiDB-lite"/>
    </source>
</evidence>
<proteinExistence type="predicted"/>
<dbReference type="AlphaFoldDB" id="M7BWJ2"/>
<evidence type="ECO:0000313" key="2">
    <source>
        <dbReference type="EMBL" id="EMP32482.1"/>
    </source>
</evidence>
<keyword evidence="3" id="KW-1185">Reference proteome</keyword>
<evidence type="ECO:0000313" key="3">
    <source>
        <dbReference type="Proteomes" id="UP000031443"/>
    </source>
</evidence>
<name>M7BWJ2_CHEMY</name>
<dbReference type="STRING" id="8469.M7BWJ2"/>
<gene>
    <name evidence="2" type="ORF">UY3_10381</name>
</gene>
<accession>M7BWJ2</accession>